<keyword evidence="2" id="KW-0238">DNA-binding</keyword>
<keyword evidence="6" id="KW-1185">Reference proteome</keyword>
<evidence type="ECO:0000256" key="4">
    <source>
        <dbReference type="SAM" id="MobiDB-lite"/>
    </source>
</evidence>
<keyword evidence="1" id="KW-0805">Transcription regulation</keyword>
<keyword evidence="3" id="KW-0804">Transcription</keyword>
<reference evidence="5 6" key="1">
    <citation type="submission" date="2014-10" db="EMBL/GenBank/DDBJ databases">
        <title>Genome sequencing of Vibrio variabilis T01.</title>
        <authorList>
            <person name="Chan K.-G."/>
            <person name="Mohamad N.I."/>
        </authorList>
    </citation>
    <scope>NUCLEOTIDE SEQUENCE [LARGE SCALE GENOMIC DNA]</scope>
    <source>
        <strain evidence="5 6">T01</strain>
    </source>
</reference>
<evidence type="ECO:0000256" key="3">
    <source>
        <dbReference type="ARBA" id="ARBA00023163"/>
    </source>
</evidence>
<dbReference type="Gene3D" id="1.10.10.10">
    <property type="entry name" value="Winged helix-like DNA-binding domain superfamily/Winged helix DNA-binding domain"/>
    <property type="match status" value="1"/>
</dbReference>
<evidence type="ECO:0000256" key="2">
    <source>
        <dbReference type="ARBA" id="ARBA00023125"/>
    </source>
</evidence>
<dbReference type="EMBL" id="JRWM01000016">
    <property type="protein sequence ID" value="KHA60429.1"/>
    <property type="molecule type" value="Genomic_DNA"/>
</dbReference>
<comment type="caution">
    <text evidence="5">The sequence shown here is derived from an EMBL/GenBank/DDBJ whole genome shotgun (WGS) entry which is preliminary data.</text>
</comment>
<dbReference type="InterPro" id="IPR036390">
    <property type="entry name" value="WH_DNA-bd_sf"/>
</dbReference>
<name>A0ABR4YAB8_9VIBR</name>
<protein>
    <recommendedName>
        <fullName evidence="7">Helix-turn-helix domain-containing protein</fullName>
    </recommendedName>
</protein>
<sequence length="173" mass="19135">MTSQFVITNQILDANLKQSHGYNATEKMVLVILSRYFGKPEGSSVFSCFPSQSTIATRAGCSRSTVNTTLQKLEEDGFVRSRWQTNDSGANTSKLYIWLGIPTTEEQESESSDEPSESDVVEARTEVEEALTETPVVVESTRVVQPEVRPEPVPTAGWWPDLEAAIAEDESPF</sequence>
<proteinExistence type="predicted"/>
<evidence type="ECO:0000313" key="6">
    <source>
        <dbReference type="Proteomes" id="UP000030520"/>
    </source>
</evidence>
<dbReference type="PRINTS" id="PR00035">
    <property type="entry name" value="HTHGNTR"/>
</dbReference>
<dbReference type="InterPro" id="IPR036388">
    <property type="entry name" value="WH-like_DNA-bd_sf"/>
</dbReference>
<evidence type="ECO:0000256" key="1">
    <source>
        <dbReference type="ARBA" id="ARBA00023015"/>
    </source>
</evidence>
<evidence type="ECO:0000313" key="5">
    <source>
        <dbReference type="EMBL" id="KHA60429.1"/>
    </source>
</evidence>
<dbReference type="RefSeq" id="WP_038214748.1">
    <property type="nucleotide sequence ID" value="NZ_JRWM01000016.1"/>
</dbReference>
<feature type="compositionally biased region" description="Acidic residues" evidence="4">
    <location>
        <begin position="105"/>
        <end position="120"/>
    </location>
</feature>
<gene>
    <name evidence="5" type="ORF">NL53_10145</name>
</gene>
<dbReference type="Pfam" id="PF13730">
    <property type="entry name" value="HTH_36"/>
    <property type="match status" value="1"/>
</dbReference>
<dbReference type="Proteomes" id="UP000030520">
    <property type="component" value="Unassembled WGS sequence"/>
</dbReference>
<dbReference type="SUPFAM" id="SSF46785">
    <property type="entry name" value="Winged helix' DNA-binding domain"/>
    <property type="match status" value="1"/>
</dbReference>
<dbReference type="InterPro" id="IPR000524">
    <property type="entry name" value="Tscrpt_reg_HTH_GntR"/>
</dbReference>
<organism evidence="5 6">
    <name type="scientific">Vibrio variabilis</name>
    <dbReference type="NCBI Taxonomy" id="990271"/>
    <lineage>
        <taxon>Bacteria</taxon>
        <taxon>Pseudomonadati</taxon>
        <taxon>Pseudomonadota</taxon>
        <taxon>Gammaproteobacteria</taxon>
        <taxon>Vibrionales</taxon>
        <taxon>Vibrionaceae</taxon>
        <taxon>Vibrio</taxon>
    </lineage>
</organism>
<feature type="region of interest" description="Disordered" evidence="4">
    <location>
        <begin position="104"/>
        <end position="131"/>
    </location>
</feature>
<accession>A0ABR4YAB8</accession>
<evidence type="ECO:0008006" key="7">
    <source>
        <dbReference type="Google" id="ProtNLM"/>
    </source>
</evidence>